<dbReference type="Gene3D" id="2.60.40.1250">
    <property type="entry name" value="Thiol:disulfide interchange protein DsbD, N-terminal domain"/>
    <property type="match status" value="1"/>
</dbReference>
<keyword evidence="4 8" id="KW-0812">Transmembrane</keyword>
<sequence>MPIRKIAKAGATLLLAYGSLALAFQACAAPPRAADQVFSLKAERADPHILGLTWDIAPGNYLYRDALKATLDGQPVAMETPAGHEKDDPNFGTVQIYRGRVAATVTGVPAEGRLQVVFQGCADEGICYPPVVENVDLRTLDIIEAKSGLPVRSAEPASFPADGGMTAQPASSGGLDAATVLQGNGLAMLAAFMGFGFLLSLTPCVLPMIPVLAAMLAGSGARLSARRGFVLSGTYVLAMAAAYGLVGLVAGWTGANLQAALQTPWALGAAAILFLALALSMLGVFDMALPSGLARRLSAKGRAGSVPGAMLLGFGSALIVGPCVTPPLAAAMLYAVQTGEAAKGGAALFALGLGMGLPLLAAGTFGSRILPKAGPWLEHVKPAFAVVFLAVAVMLVTRMVPPAAGLAIWGAFAIAMGVFVGGFDRLDPSSGWNARLCKAAGLTVCIYGASLLVGAAAGTTDMWRPLAFLSGSSAEANAREAEARVSSPVAFDRALSRSEAWGKPILVSFTADWCTVCRSNEAIMNEPALRRRLEALPRIVADATSYDDAVRDLLARFGVVGPPTLLLLDANGREIAGTRLVGPVTAQDIERRLAQAGA</sequence>
<dbReference type="InterPro" id="IPR036249">
    <property type="entry name" value="Thioredoxin-like_sf"/>
</dbReference>
<gene>
    <name evidence="11" type="ORF">J3R73_001107</name>
</gene>
<reference evidence="11 12" key="1">
    <citation type="submission" date="2023-07" db="EMBL/GenBank/DDBJ databases">
        <title>Genomic Encyclopedia of Type Strains, Phase IV (KMG-IV): sequencing the most valuable type-strain genomes for metagenomic binning, comparative biology and taxonomic classification.</title>
        <authorList>
            <person name="Goeker M."/>
        </authorList>
    </citation>
    <scope>NUCLEOTIDE SEQUENCE [LARGE SCALE GENOMIC DNA]</scope>
    <source>
        <strain evidence="11 12">DSM 5896</strain>
    </source>
</reference>
<feature type="transmembrane region" description="Helical" evidence="8">
    <location>
        <begin position="406"/>
        <end position="424"/>
    </location>
</feature>
<dbReference type="InterPro" id="IPR003834">
    <property type="entry name" value="Cyt_c_assmbl_TM_dom"/>
</dbReference>
<evidence type="ECO:0000256" key="5">
    <source>
        <dbReference type="ARBA" id="ARBA00022748"/>
    </source>
</evidence>
<name>A0ABU0F9M1_9HYPH</name>
<dbReference type="PROSITE" id="PS51257">
    <property type="entry name" value="PROKAR_LIPOPROTEIN"/>
    <property type="match status" value="1"/>
</dbReference>
<evidence type="ECO:0000256" key="7">
    <source>
        <dbReference type="ARBA" id="ARBA00023136"/>
    </source>
</evidence>
<dbReference type="EMBL" id="JAUSVK010000001">
    <property type="protein sequence ID" value="MDQ0391315.1"/>
    <property type="molecule type" value="Genomic_DNA"/>
</dbReference>
<evidence type="ECO:0000256" key="8">
    <source>
        <dbReference type="SAM" id="Phobius"/>
    </source>
</evidence>
<dbReference type="InterPro" id="IPR013766">
    <property type="entry name" value="Thioredoxin_domain"/>
</dbReference>
<dbReference type="SUPFAM" id="SSF74863">
    <property type="entry name" value="Thiol:disulfide interchange protein DsbD, N-terminal domain (DsbD-alpha)"/>
    <property type="match status" value="1"/>
</dbReference>
<feature type="transmembrane region" description="Helical" evidence="8">
    <location>
        <begin position="436"/>
        <end position="457"/>
    </location>
</feature>
<evidence type="ECO:0000256" key="3">
    <source>
        <dbReference type="ARBA" id="ARBA00022475"/>
    </source>
</evidence>
<feature type="domain" description="Thioredoxin" evidence="10">
    <location>
        <begin position="451"/>
        <end position="598"/>
    </location>
</feature>
<comment type="subcellular location">
    <subcellularLocation>
        <location evidence="2">Cell membrane</location>
        <topology evidence="2">Multi-pass membrane protein</topology>
    </subcellularLocation>
</comment>
<dbReference type="EC" id="1.8.1.8" evidence="11"/>
<accession>A0ABU0F9M1</accession>
<evidence type="ECO:0000313" key="11">
    <source>
        <dbReference type="EMBL" id="MDQ0391315.1"/>
    </source>
</evidence>
<evidence type="ECO:0000256" key="2">
    <source>
        <dbReference type="ARBA" id="ARBA00004651"/>
    </source>
</evidence>
<feature type="chain" id="PRO_5045290926" evidence="9">
    <location>
        <begin position="29"/>
        <end position="598"/>
    </location>
</feature>
<evidence type="ECO:0000256" key="4">
    <source>
        <dbReference type="ARBA" id="ARBA00022692"/>
    </source>
</evidence>
<dbReference type="PANTHER" id="PTHR32234">
    <property type="entry name" value="THIOL:DISULFIDE INTERCHANGE PROTEIN DSBD"/>
    <property type="match status" value="1"/>
</dbReference>
<dbReference type="PROSITE" id="PS51352">
    <property type="entry name" value="THIOREDOXIN_2"/>
    <property type="match status" value="1"/>
</dbReference>
<evidence type="ECO:0000259" key="10">
    <source>
        <dbReference type="PROSITE" id="PS51352"/>
    </source>
</evidence>
<dbReference type="Pfam" id="PF02683">
    <property type="entry name" value="DsbD_TM"/>
    <property type="match status" value="1"/>
</dbReference>
<dbReference type="InterPro" id="IPR036929">
    <property type="entry name" value="DsbDN_sf"/>
</dbReference>
<feature type="transmembrane region" description="Helical" evidence="8">
    <location>
        <begin position="229"/>
        <end position="253"/>
    </location>
</feature>
<dbReference type="RefSeq" id="WP_307423430.1">
    <property type="nucleotide sequence ID" value="NZ_JAUSVK010000001.1"/>
</dbReference>
<evidence type="ECO:0000256" key="6">
    <source>
        <dbReference type="ARBA" id="ARBA00022989"/>
    </source>
</evidence>
<dbReference type="PANTHER" id="PTHR32234:SF0">
    <property type="entry name" value="THIOL:DISULFIDE INTERCHANGE PROTEIN DSBD"/>
    <property type="match status" value="1"/>
</dbReference>
<dbReference type="Gene3D" id="3.40.30.10">
    <property type="entry name" value="Glutaredoxin"/>
    <property type="match status" value="1"/>
</dbReference>
<feature type="signal peptide" evidence="9">
    <location>
        <begin position="1"/>
        <end position="28"/>
    </location>
</feature>
<evidence type="ECO:0000256" key="9">
    <source>
        <dbReference type="SAM" id="SignalP"/>
    </source>
</evidence>
<feature type="transmembrane region" description="Helical" evidence="8">
    <location>
        <begin position="346"/>
        <end position="370"/>
    </location>
</feature>
<proteinExistence type="predicted"/>
<keyword evidence="9" id="KW-0732">Signal</keyword>
<comment type="function">
    <text evidence="1">May be required for disulfide bond formation in some proteins.</text>
</comment>
<keyword evidence="3" id="KW-1003">Cell membrane</keyword>
<evidence type="ECO:0000256" key="1">
    <source>
        <dbReference type="ARBA" id="ARBA00003565"/>
    </source>
</evidence>
<dbReference type="Proteomes" id="UP001237448">
    <property type="component" value="Unassembled WGS sequence"/>
</dbReference>
<dbReference type="NCBIfam" id="NF001419">
    <property type="entry name" value="PRK00293.1"/>
    <property type="match status" value="1"/>
</dbReference>
<dbReference type="Pfam" id="PF11412">
    <property type="entry name" value="DsbD_N"/>
    <property type="match status" value="1"/>
</dbReference>
<keyword evidence="11" id="KW-0560">Oxidoreductase</keyword>
<protein>
    <submittedName>
        <fullName evidence="11">Thiol:disulfide interchange protein DsbD</fullName>
        <ecNumber evidence="11">1.8.1.8</ecNumber>
    </submittedName>
</protein>
<organism evidence="11 12">
    <name type="scientific">Labrys monachus</name>
    <dbReference type="NCBI Taxonomy" id="217067"/>
    <lineage>
        <taxon>Bacteria</taxon>
        <taxon>Pseudomonadati</taxon>
        <taxon>Pseudomonadota</taxon>
        <taxon>Alphaproteobacteria</taxon>
        <taxon>Hyphomicrobiales</taxon>
        <taxon>Xanthobacteraceae</taxon>
        <taxon>Labrys</taxon>
    </lineage>
</organism>
<keyword evidence="5" id="KW-0201">Cytochrome c-type biogenesis</keyword>
<dbReference type="Pfam" id="PF13098">
    <property type="entry name" value="Thioredoxin_2"/>
    <property type="match status" value="1"/>
</dbReference>
<dbReference type="InterPro" id="IPR028250">
    <property type="entry name" value="DsbDN"/>
</dbReference>
<keyword evidence="6 8" id="KW-1133">Transmembrane helix</keyword>
<keyword evidence="12" id="KW-1185">Reference proteome</keyword>
<feature type="transmembrane region" description="Helical" evidence="8">
    <location>
        <begin position="186"/>
        <end position="217"/>
    </location>
</feature>
<feature type="transmembrane region" description="Helical" evidence="8">
    <location>
        <begin position="265"/>
        <end position="289"/>
    </location>
</feature>
<evidence type="ECO:0000313" key="12">
    <source>
        <dbReference type="Proteomes" id="UP001237448"/>
    </source>
</evidence>
<dbReference type="InterPro" id="IPR012336">
    <property type="entry name" value="Thioredoxin-like_fold"/>
</dbReference>
<feature type="transmembrane region" description="Helical" evidence="8">
    <location>
        <begin position="310"/>
        <end position="334"/>
    </location>
</feature>
<feature type="transmembrane region" description="Helical" evidence="8">
    <location>
        <begin position="382"/>
        <end position="400"/>
    </location>
</feature>
<dbReference type="GO" id="GO:0047134">
    <property type="term" value="F:protein-disulfide reductase [NAD(P)H] activity"/>
    <property type="evidence" value="ECO:0007669"/>
    <property type="project" value="UniProtKB-EC"/>
</dbReference>
<keyword evidence="7 8" id="KW-0472">Membrane</keyword>
<comment type="caution">
    <text evidence="11">The sequence shown here is derived from an EMBL/GenBank/DDBJ whole genome shotgun (WGS) entry which is preliminary data.</text>
</comment>
<dbReference type="SUPFAM" id="SSF52833">
    <property type="entry name" value="Thioredoxin-like"/>
    <property type="match status" value="1"/>
</dbReference>